<dbReference type="AlphaFoldDB" id="A0AAJ5X8V6"/>
<feature type="signal peptide" evidence="1">
    <location>
        <begin position="1"/>
        <end position="23"/>
    </location>
</feature>
<evidence type="ECO:0000256" key="1">
    <source>
        <dbReference type="SAM" id="SignalP"/>
    </source>
</evidence>
<dbReference type="PROSITE" id="PS51257">
    <property type="entry name" value="PROKAR_LIPOPROTEIN"/>
    <property type="match status" value="1"/>
</dbReference>
<dbReference type="Proteomes" id="UP001218362">
    <property type="component" value="Chromosome"/>
</dbReference>
<reference evidence="2" key="1">
    <citation type="submission" date="2023-03" db="EMBL/GenBank/DDBJ databases">
        <title>Andean soil-derived lignocellulolytic bacterial consortium as a source of novel taxa and putative plastic-active enzymes.</title>
        <authorList>
            <person name="Diaz-Garcia L."/>
            <person name="Chuvochina M."/>
            <person name="Feuerriegel G."/>
            <person name="Bunk B."/>
            <person name="Sproer C."/>
            <person name="Streit W.R."/>
            <person name="Rodriguez L.M."/>
            <person name="Overmann J."/>
            <person name="Jimenez D.J."/>
        </authorList>
    </citation>
    <scope>NUCLEOTIDE SEQUENCE</scope>
    <source>
        <strain evidence="2">MAG 26</strain>
    </source>
</reference>
<protein>
    <recommendedName>
        <fullName evidence="4">Lipoprotein</fullName>
    </recommendedName>
</protein>
<keyword evidence="1" id="KW-0732">Signal</keyword>
<sequence>MIRRFAAVSGVLALSACGGSQQASVAPSEAAVLASSPTPSATSTRELQIPAALRGRWGLVPADCTSTMGDNKGLIVVDAESIKFYEARAVLDVVKDVRESRVVASFSFSGEGQEWKLDEELHLEKDGRELIRTEHGENAMTEPLRYTRCA</sequence>
<evidence type="ECO:0008006" key="4">
    <source>
        <dbReference type="Google" id="ProtNLM"/>
    </source>
</evidence>
<feature type="chain" id="PRO_5042473525" description="Lipoprotein" evidence="1">
    <location>
        <begin position="24"/>
        <end position="150"/>
    </location>
</feature>
<organism evidence="2 3">
    <name type="scientific">Candidatus Andeanibacterium colombiense</name>
    <dbReference type="NCBI Taxonomy" id="3121345"/>
    <lineage>
        <taxon>Bacteria</taxon>
        <taxon>Pseudomonadati</taxon>
        <taxon>Pseudomonadota</taxon>
        <taxon>Alphaproteobacteria</taxon>
        <taxon>Sphingomonadales</taxon>
        <taxon>Sphingomonadaceae</taxon>
        <taxon>Candidatus Andeanibacterium</taxon>
    </lineage>
</organism>
<name>A0AAJ5X8V6_9SPHN</name>
<gene>
    <name evidence="2" type="ORF">P0Y56_06790</name>
</gene>
<dbReference type="EMBL" id="CP119316">
    <property type="protein sequence ID" value="WEK47997.1"/>
    <property type="molecule type" value="Genomic_DNA"/>
</dbReference>
<dbReference type="KEGG" id="acob:P0Y56_06790"/>
<accession>A0AAJ5X8V6</accession>
<evidence type="ECO:0000313" key="3">
    <source>
        <dbReference type="Proteomes" id="UP001218362"/>
    </source>
</evidence>
<proteinExistence type="predicted"/>
<evidence type="ECO:0000313" key="2">
    <source>
        <dbReference type="EMBL" id="WEK47997.1"/>
    </source>
</evidence>